<keyword evidence="1" id="KW-0812">Transmembrane</keyword>
<sequence>MKKMTDERLKQRNLEHVRIVYIVQTLGILCILAYDLMQGGMEAMRGNPLWLVFIGTSVVFAYLSMSVSVEHERQGKNPKKSFILSISAILGGAAIISYLISITPGYGWDDGLILGVIIAVCGGIPVFYIYRLRLKQAALYNEEDE</sequence>
<name>A0A5D4RNQ6_9BACI</name>
<gene>
    <name evidence="2" type="ORF">FZD51_00675</name>
</gene>
<dbReference type="AlphaFoldDB" id="A0A5D4RNQ6"/>
<evidence type="ECO:0000313" key="3">
    <source>
        <dbReference type="Proteomes" id="UP000322139"/>
    </source>
</evidence>
<evidence type="ECO:0008006" key="4">
    <source>
        <dbReference type="Google" id="ProtNLM"/>
    </source>
</evidence>
<organism evidence="2 3">
    <name type="scientific">Bacillus infantis</name>
    <dbReference type="NCBI Taxonomy" id="324767"/>
    <lineage>
        <taxon>Bacteria</taxon>
        <taxon>Bacillati</taxon>
        <taxon>Bacillota</taxon>
        <taxon>Bacilli</taxon>
        <taxon>Bacillales</taxon>
        <taxon>Bacillaceae</taxon>
        <taxon>Bacillus</taxon>
    </lineage>
</organism>
<comment type="caution">
    <text evidence="2">The sequence shown here is derived from an EMBL/GenBank/DDBJ whole genome shotgun (WGS) entry which is preliminary data.</text>
</comment>
<reference evidence="2 3" key="1">
    <citation type="submission" date="2019-08" db="EMBL/GenBank/DDBJ databases">
        <title>Bacillus genomes from the desert of Cuatro Cienegas, Coahuila.</title>
        <authorList>
            <person name="Olmedo-Alvarez G."/>
        </authorList>
    </citation>
    <scope>NUCLEOTIDE SEQUENCE [LARGE SCALE GENOMIC DNA]</scope>
    <source>
        <strain evidence="2 3">CH446_14T</strain>
    </source>
</reference>
<feature type="transmembrane region" description="Helical" evidence="1">
    <location>
        <begin position="20"/>
        <end position="37"/>
    </location>
</feature>
<dbReference type="RefSeq" id="WP_148972990.1">
    <property type="nucleotide sequence ID" value="NZ_VTER01000001.1"/>
</dbReference>
<accession>A0A5D4RNQ6</accession>
<feature type="transmembrane region" description="Helical" evidence="1">
    <location>
        <begin position="81"/>
        <end position="100"/>
    </location>
</feature>
<dbReference type="Proteomes" id="UP000322139">
    <property type="component" value="Unassembled WGS sequence"/>
</dbReference>
<protein>
    <recommendedName>
        <fullName evidence="4">Branched-chain amino acid ABC transporter substrate-binding protein</fullName>
    </recommendedName>
</protein>
<keyword evidence="1" id="KW-0472">Membrane</keyword>
<evidence type="ECO:0000313" key="2">
    <source>
        <dbReference type="EMBL" id="TYS52001.1"/>
    </source>
</evidence>
<dbReference type="EMBL" id="VTER01000001">
    <property type="protein sequence ID" value="TYS52001.1"/>
    <property type="molecule type" value="Genomic_DNA"/>
</dbReference>
<feature type="transmembrane region" description="Helical" evidence="1">
    <location>
        <begin position="112"/>
        <end position="130"/>
    </location>
</feature>
<feature type="transmembrane region" description="Helical" evidence="1">
    <location>
        <begin position="49"/>
        <end position="69"/>
    </location>
</feature>
<proteinExistence type="predicted"/>
<evidence type="ECO:0000256" key="1">
    <source>
        <dbReference type="SAM" id="Phobius"/>
    </source>
</evidence>
<keyword evidence="1" id="KW-1133">Transmembrane helix</keyword>